<evidence type="ECO:0000313" key="5">
    <source>
        <dbReference type="Proteomes" id="UP000602050"/>
    </source>
</evidence>
<sequence length="134" mass="15978">MKSKNTYTISELAKEFNISTRTIRYYEELGFFRPMRSEGGQRIFTNKERARLKLIFRGKKYGFSLEEIREMIQLFDIDPSGKKQLERTIAYGREKVKEVTTRIDELVFMRKEMEKLLADFEKQLKTLEKEGSSD</sequence>
<evidence type="ECO:0000256" key="1">
    <source>
        <dbReference type="ARBA" id="ARBA00023125"/>
    </source>
</evidence>
<reference evidence="4" key="2">
    <citation type="submission" date="2020-09" db="EMBL/GenBank/DDBJ databases">
        <authorList>
            <person name="Sun Q."/>
            <person name="Zhou Y."/>
        </authorList>
    </citation>
    <scope>NUCLEOTIDE SEQUENCE</scope>
    <source>
        <strain evidence="4">CGMCC 1.12360</strain>
    </source>
</reference>
<dbReference type="Proteomes" id="UP000602050">
    <property type="component" value="Unassembled WGS sequence"/>
</dbReference>
<feature type="coiled-coil region" evidence="2">
    <location>
        <begin position="103"/>
        <end position="130"/>
    </location>
</feature>
<comment type="caution">
    <text evidence="4">The sequence shown here is derived from an EMBL/GenBank/DDBJ whole genome shotgun (WGS) entry which is preliminary data.</text>
</comment>
<dbReference type="PANTHER" id="PTHR30204">
    <property type="entry name" value="REDOX-CYCLING DRUG-SENSING TRANSCRIPTIONAL ACTIVATOR SOXR"/>
    <property type="match status" value="1"/>
</dbReference>
<dbReference type="Pfam" id="PF13411">
    <property type="entry name" value="MerR_1"/>
    <property type="match status" value="1"/>
</dbReference>
<keyword evidence="2" id="KW-0175">Coiled coil</keyword>
<organism evidence="4 5">
    <name type="scientific">Compostibacillus humi</name>
    <dbReference type="NCBI Taxonomy" id="1245525"/>
    <lineage>
        <taxon>Bacteria</taxon>
        <taxon>Bacillati</taxon>
        <taxon>Bacillota</taxon>
        <taxon>Bacilli</taxon>
        <taxon>Bacillales</taxon>
        <taxon>Bacillaceae</taxon>
        <taxon>Compostibacillus</taxon>
    </lineage>
</organism>
<dbReference type="CDD" id="cd04776">
    <property type="entry name" value="HTH_GnyR"/>
    <property type="match status" value="1"/>
</dbReference>
<dbReference type="EMBL" id="BMEV01000007">
    <property type="protein sequence ID" value="GGH70844.1"/>
    <property type="molecule type" value="Genomic_DNA"/>
</dbReference>
<feature type="domain" description="HTH merR-type" evidence="3">
    <location>
        <begin position="6"/>
        <end position="74"/>
    </location>
</feature>
<evidence type="ECO:0000313" key="4">
    <source>
        <dbReference type="EMBL" id="GGH70844.1"/>
    </source>
</evidence>
<dbReference type="Gene3D" id="1.10.1660.10">
    <property type="match status" value="1"/>
</dbReference>
<evidence type="ECO:0000259" key="3">
    <source>
        <dbReference type="PROSITE" id="PS50937"/>
    </source>
</evidence>
<dbReference type="PANTHER" id="PTHR30204:SF58">
    <property type="entry name" value="HTH-TYPE TRANSCRIPTIONAL REGULATOR YFMP"/>
    <property type="match status" value="1"/>
</dbReference>
<dbReference type="GO" id="GO:0003677">
    <property type="term" value="F:DNA binding"/>
    <property type="evidence" value="ECO:0007669"/>
    <property type="project" value="UniProtKB-KW"/>
</dbReference>
<protein>
    <submittedName>
        <fullName evidence="4">MerR family transcriptional regulator</fullName>
    </submittedName>
</protein>
<reference evidence="4" key="1">
    <citation type="journal article" date="2014" name="Int. J. Syst. Evol. Microbiol.">
        <title>Complete genome sequence of Corynebacterium casei LMG S-19264T (=DSM 44701T), isolated from a smear-ripened cheese.</title>
        <authorList>
            <consortium name="US DOE Joint Genome Institute (JGI-PGF)"/>
            <person name="Walter F."/>
            <person name="Albersmeier A."/>
            <person name="Kalinowski J."/>
            <person name="Ruckert C."/>
        </authorList>
    </citation>
    <scope>NUCLEOTIDE SEQUENCE</scope>
    <source>
        <strain evidence="4">CGMCC 1.12360</strain>
    </source>
</reference>
<accession>A0A8J2ZPM5</accession>
<name>A0A8J2ZPM5_9BACI</name>
<dbReference type="RefSeq" id="WP_229733530.1">
    <property type="nucleotide sequence ID" value="NZ_BMEV01000007.1"/>
</dbReference>
<dbReference type="SMART" id="SM00422">
    <property type="entry name" value="HTH_MERR"/>
    <property type="match status" value="1"/>
</dbReference>
<dbReference type="InterPro" id="IPR000551">
    <property type="entry name" value="MerR-type_HTH_dom"/>
</dbReference>
<dbReference type="InterPro" id="IPR009061">
    <property type="entry name" value="DNA-bd_dom_put_sf"/>
</dbReference>
<gene>
    <name evidence="4" type="ORF">GCM10010978_06190</name>
</gene>
<dbReference type="AlphaFoldDB" id="A0A8J2ZPM5"/>
<keyword evidence="5" id="KW-1185">Reference proteome</keyword>
<keyword evidence="1" id="KW-0238">DNA-binding</keyword>
<dbReference type="GO" id="GO:0003700">
    <property type="term" value="F:DNA-binding transcription factor activity"/>
    <property type="evidence" value="ECO:0007669"/>
    <property type="project" value="InterPro"/>
</dbReference>
<dbReference type="InterPro" id="IPR047057">
    <property type="entry name" value="MerR_fam"/>
</dbReference>
<dbReference type="PROSITE" id="PS50937">
    <property type="entry name" value="HTH_MERR_2"/>
    <property type="match status" value="1"/>
</dbReference>
<dbReference type="SUPFAM" id="SSF46955">
    <property type="entry name" value="Putative DNA-binding domain"/>
    <property type="match status" value="1"/>
</dbReference>
<evidence type="ECO:0000256" key="2">
    <source>
        <dbReference type="SAM" id="Coils"/>
    </source>
</evidence>
<proteinExistence type="predicted"/>